<dbReference type="EMBL" id="JADIMY010000034">
    <property type="protein sequence ID" value="MBO8427260.1"/>
    <property type="molecule type" value="Genomic_DNA"/>
</dbReference>
<dbReference type="PANTHER" id="PTHR23091:SF4">
    <property type="entry name" value="N-TERMINAL AMINO-ACID N(ALPHA)-ACETYLTRANSFERASE NATA"/>
    <property type="match status" value="1"/>
</dbReference>
<keyword evidence="5" id="KW-0687">Ribonucleoprotein</keyword>
<dbReference type="GO" id="GO:0005840">
    <property type="term" value="C:ribosome"/>
    <property type="evidence" value="ECO:0007669"/>
    <property type="project" value="UniProtKB-KW"/>
</dbReference>
<evidence type="ECO:0000256" key="1">
    <source>
        <dbReference type="ARBA" id="ARBA00022679"/>
    </source>
</evidence>
<dbReference type="PANTHER" id="PTHR23091">
    <property type="entry name" value="N-TERMINAL ACETYLTRANSFERASE"/>
    <property type="match status" value="1"/>
</dbReference>
<dbReference type="InterPro" id="IPR045047">
    <property type="entry name" value="Ard1-like"/>
</dbReference>
<evidence type="ECO:0000256" key="2">
    <source>
        <dbReference type="ARBA" id="ARBA00023315"/>
    </source>
</evidence>
<keyword evidence="3" id="KW-0963">Cytoplasm</keyword>
<protein>
    <recommendedName>
        <fullName evidence="3">[Ribosomal protein bS18]-alanine N-acetyltransferase</fullName>
        <ecNumber evidence="3">2.3.1.266</ecNumber>
    </recommendedName>
</protein>
<reference evidence="5" key="2">
    <citation type="journal article" date="2021" name="PeerJ">
        <title>Extensive microbial diversity within the chicken gut microbiome revealed by metagenomics and culture.</title>
        <authorList>
            <person name="Gilroy R."/>
            <person name="Ravi A."/>
            <person name="Getino M."/>
            <person name="Pursley I."/>
            <person name="Horton D.L."/>
            <person name="Alikhan N.F."/>
            <person name="Baker D."/>
            <person name="Gharbi K."/>
            <person name="Hall N."/>
            <person name="Watson M."/>
            <person name="Adriaenssens E.M."/>
            <person name="Foster-Nyarko E."/>
            <person name="Jarju S."/>
            <person name="Secka A."/>
            <person name="Antonio M."/>
            <person name="Oren A."/>
            <person name="Chaudhuri R.R."/>
            <person name="La Ragione R."/>
            <person name="Hildebrand F."/>
            <person name="Pallen M.J."/>
        </authorList>
    </citation>
    <scope>NUCLEOTIDE SEQUENCE</scope>
    <source>
        <strain evidence="5">11159</strain>
    </source>
</reference>
<dbReference type="PROSITE" id="PS51186">
    <property type="entry name" value="GNAT"/>
    <property type="match status" value="1"/>
</dbReference>
<comment type="catalytic activity">
    <reaction evidence="3">
        <text>N-terminal L-alanyl-[ribosomal protein bS18] + acetyl-CoA = N-terminal N(alpha)-acetyl-L-alanyl-[ribosomal protein bS18] + CoA + H(+)</text>
        <dbReference type="Rhea" id="RHEA:43756"/>
        <dbReference type="Rhea" id="RHEA-COMP:10676"/>
        <dbReference type="Rhea" id="RHEA-COMP:10677"/>
        <dbReference type="ChEBI" id="CHEBI:15378"/>
        <dbReference type="ChEBI" id="CHEBI:57287"/>
        <dbReference type="ChEBI" id="CHEBI:57288"/>
        <dbReference type="ChEBI" id="CHEBI:64718"/>
        <dbReference type="ChEBI" id="CHEBI:83683"/>
        <dbReference type="EC" id="2.3.1.266"/>
    </reaction>
</comment>
<keyword evidence="2" id="KW-0012">Acyltransferase</keyword>
<evidence type="ECO:0000313" key="5">
    <source>
        <dbReference type="EMBL" id="MBO8427260.1"/>
    </source>
</evidence>
<reference evidence="5" key="1">
    <citation type="submission" date="2020-10" db="EMBL/GenBank/DDBJ databases">
        <authorList>
            <person name="Gilroy R."/>
        </authorList>
    </citation>
    <scope>NUCLEOTIDE SEQUENCE</scope>
    <source>
        <strain evidence="5">11159</strain>
    </source>
</reference>
<evidence type="ECO:0000259" key="4">
    <source>
        <dbReference type="PROSITE" id="PS51186"/>
    </source>
</evidence>
<keyword evidence="1" id="KW-0808">Transferase</keyword>
<organism evidence="5 6">
    <name type="scientific">Candidatus Onthovivens merdipullorum</name>
    <dbReference type="NCBI Taxonomy" id="2840889"/>
    <lineage>
        <taxon>Bacteria</taxon>
        <taxon>Bacillati</taxon>
        <taxon>Bacillota</taxon>
        <taxon>Bacilli</taxon>
        <taxon>Bacillales</taxon>
        <taxon>Candidatus Onthovivens</taxon>
    </lineage>
</organism>
<comment type="function">
    <text evidence="3">Acetylates the N-terminal alanine of ribosomal protein bS18.</text>
</comment>
<dbReference type="NCBIfam" id="TIGR01575">
    <property type="entry name" value="rimI"/>
    <property type="match status" value="1"/>
</dbReference>
<dbReference type="InterPro" id="IPR016181">
    <property type="entry name" value="Acyl_CoA_acyltransferase"/>
</dbReference>
<dbReference type="SUPFAM" id="SSF55729">
    <property type="entry name" value="Acyl-CoA N-acyltransferases (Nat)"/>
    <property type="match status" value="1"/>
</dbReference>
<accession>A0A9D9DIA0</accession>
<dbReference type="Pfam" id="PF00583">
    <property type="entry name" value="Acetyltransf_1"/>
    <property type="match status" value="1"/>
</dbReference>
<dbReference type="GO" id="GO:0008999">
    <property type="term" value="F:protein-N-terminal-alanine acetyltransferase activity"/>
    <property type="evidence" value="ECO:0007669"/>
    <property type="project" value="UniProtKB-EC"/>
</dbReference>
<name>A0A9D9DIA0_9BACL</name>
<dbReference type="Gene3D" id="3.40.630.30">
    <property type="match status" value="1"/>
</dbReference>
<comment type="caution">
    <text evidence="5">The sequence shown here is derived from an EMBL/GenBank/DDBJ whole genome shotgun (WGS) entry which is preliminary data.</text>
</comment>
<comment type="similarity">
    <text evidence="3">Belongs to the acetyltransferase family. RimI subfamily.</text>
</comment>
<keyword evidence="5" id="KW-0689">Ribosomal protein</keyword>
<comment type="subcellular location">
    <subcellularLocation>
        <location evidence="3">Cytoplasm</location>
    </subcellularLocation>
</comment>
<evidence type="ECO:0000256" key="3">
    <source>
        <dbReference type="RuleBase" id="RU363094"/>
    </source>
</evidence>
<dbReference type="EC" id="2.3.1.266" evidence="3"/>
<dbReference type="InterPro" id="IPR000182">
    <property type="entry name" value="GNAT_dom"/>
</dbReference>
<dbReference type="GO" id="GO:0031415">
    <property type="term" value="C:NatA complex"/>
    <property type="evidence" value="ECO:0007669"/>
    <property type="project" value="InterPro"/>
</dbReference>
<dbReference type="InterPro" id="IPR006464">
    <property type="entry name" value="AcTrfase_RimI/Ard1"/>
</dbReference>
<proteinExistence type="inferred from homology"/>
<gene>
    <name evidence="5" type="primary">rimI</name>
    <name evidence="5" type="ORF">IAC58_01710</name>
</gene>
<sequence length="145" mass="17018">MDIRLTKESDLIDILKIENESFLKPYTEKDFLYELNENPFAKFYSLFNEEKLIGFILLYVTFDSASIVQIAIKKEERNKGFAGFLLKNTIDLLIKEKEVHFLTLEVRKSNLSALSLYKKFDFLEICIKKGYYEDGEDAIYMVKGI</sequence>
<dbReference type="CDD" id="cd04301">
    <property type="entry name" value="NAT_SF"/>
    <property type="match status" value="1"/>
</dbReference>
<evidence type="ECO:0000313" key="6">
    <source>
        <dbReference type="Proteomes" id="UP000823613"/>
    </source>
</evidence>
<dbReference type="Proteomes" id="UP000823613">
    <property type="component" value="Unassembled WGS sequence"/>
</dbReference>
<feature type="domain" description="N-acetyltransferase" evidence="4">
    <location>
        <begin position="1"/>
        <end position="145"/>
    </location>
</feature>
<dbReference type="AlphaFoldDB" id="A0A9D9DIA0"/>